<reference evidence="3 4" key="2">
    <citation type="submission" date="2017-06" db="EMBL/GenBank/DDBJ databases">
        <authorList>
            <person name="Kim H.J."/>
            <person name="Triplett B.A."/>
        </authorList>
    </citation>
    <scope>NUCLEOTIDE SEQUENCE [LARGE SCALE GENOMIC DNA]</scope>
    <source>
        <strain evidence="3">Kingella_eburonensis</strain>
    </source>
</reference>
<keyword evidence="1" id="KW-1133">Transmembrane helix</keyword>
<evidence type="ECO:0000256" key="1">
    <source>
        <dbReference type="SAM" id="Phobius"/>
    </source>
</evidence>
<reference evidence="2" key="1">
    <citation type="submission" date="2017-05" db="EMBL/GenBank/DDBJ databases">
        <authorList>
            <person name="Song R."/>
            <person name="Chenine A.L."/>
            <person name="Ruprecht R.M."/>
        </authorList>
    </citation>
    <scope>NUCLEOTIDE SEQUENCE</scope>
    <source>
        <strain evidence="2">Kingella_eburonensis</strain>
    </source>
</reference>
<dbReference type="OrthoDB" id="9813050at2"/>
<name>A0A238TFX1_9NEIS</name>
<dbReference type="EMBL" id="FXUV01000076">
    <property type="protein sequence ID" value="SMQ13553.1"/>
    <property type="molecule type" value="Genomic_DNA"/>
</dbReference>
<accession>A0A238TFX1</accession>
<proteinExistence type="predicted"/>
<feature type="transmembrane region" description="Helical" evidence="1">
    <location>
        <begin position="109"/>
        <end position="129"/>
    </location>
</feature>
<organism evidence="3 4">
    <name type="scientific">Kingella negevensis</name>
    <dbReference type="NCBI Taxonomy" id="1522312"/>
    <lineage>
        <taxon>Bacteria</taxon>
        <taxon>Pseudomonadati</taxon>
        <taxon>Pseudomonadota</taxon>
        <taxon>Betaproteobacteria</taxon>
        <taxon>Neisseriales</taxon>
        <taxon>Neisseriaceae</taxon>
        <taxon>Kingella</taxon>
    </lineage>
</organism>
<dbReference type="EMBL" id="FXUV02000080">
    <property type="protein sequence ID" value="SNB84097.1"/>
    <property type="molecule type" value="Genomic_DNA"/>
</dbReference>
<dbReference type="Proteomes" id="UP000215450">
    <property type="component" value="Unassembled WGS sequence"/>
</dbReference>
<evidence type="ECO:0000313" key="3">
    <source>
        <dbReference type="EMBL" id="SNB84097.1"/>
    </source>
</evidence>
<keyword evidence="1" id="KW-0472">Membrane</keyword>
<protein>
    <submittedName>
        <fullName evidence="3">Abi-like protein</fullName>
    </submittedName>
</protein>
<evidence type="ECO:0000313" key="2">
    <source>
        <dbReference type="EMBL" id="SMQ13553.1"/>
    </source>
</evidence>
<sequence>MKFDEFQSLLSVKRIQRYETAMQGNTRKAMILYRYNLQLSQELFILISIFEIILRNKIDGQIGVNDWLCDASLTSGAFDLSNSHKTKRTIQGAYNSLRFYFSLINKMRYWLHLVGILPIFLFFPLDLCFRKKIHRAQSEVSLKENTFKIN</sequence>
<dbReference type="RefSeq" id="WP_095063473.1">
    <property type="nucleotide sequence ID" value="NZ_FXUV02000080.1"/>
</dbReference>
<keyword evidence="1" id="KW-0812">Transmembrane</keyword>
<dbReference type="AlphaFoldDB" id="A0A238TFX1"/>
<keyword evidence="4" id="KW-1185">Reference proteome</keyword>
<gene>
    <name evidence="2" type="ORF">KEBURONENSIS_02090</name>
    <name evidence="3" type="ORF">KEBURONENSIS_02106</name>
</gene>
<evidence type="ECO:0000313" key="4">
    <source>
        <dbReference type="Proteomes" id="UP000215450"/>
    </source>
</evidence>